<keyword evidence="4" id="KW-1133">Transmembrane helix</keyword>
<evidence type="ECO:0000256" key="2">
    <source>
        <dbReference type="ARBA" id="ARBA00022737"/>
    </source>
</evidence>
<dbReference type="SUPFAM" id="SSF50998">
    <property type="entry name" value="Quinoprotein alcohol dehydrogenase-like"/>
    <property type="match status" value="2"/>
</dbReference>
<reference evidence="6" key="1">
    <citation type="submission" date="2020-11" db="EMBL/GenBank/DDBJ databases">
        <authorList>
            <person name="Konstantinou D."/>
            <person name="Gkelis S."/>
            <person name="Popin R."/>
            <person name="Fewer D."/>
            <person name="Sivonen K."/>
        </authorList>
    </citation>
    <scope>NUCLEOTIDE SEQUENCE</scope>
    <source>
        <strain evidence="6">TAU-MAC 1115</strain>
    </source>
</reference>
<keyword evidence="4" id="KW-0812">Transmembrane</keyword>
<comment type="caution">
    <text evidence="6">The sequence shown here is derived from an EMBL/GenBank/DDBJ whole genome shotgun (WGS) entry which is preliminary data.</text>
</comment>
<dbReference type="PROSITE" id="PS50082">
    <property type="entry name" value="WD_REPEATS_2"/>
    <property type="match status" value="12"/>
</dbReference>
<feature type="transmembrane region" description="Helical" evidence="4">
    <location>
        <begin position="210"/>
        <end position="234"/>
    </location>
</feature>
<dbReference type="RefSeq" id="WP_215609257.1">
    <property type="nucleotide sequence ID" value="NZ_JADOES010000022.1"/>
</dbReference>
<dbReference type="PROSITE" id="PS00678">
    <property type="entry name" value="WD_REPEATS_1"/>
    <property type="match status" value="5"/>
</dbReference>
<dbReference type="Gene3D" id="3.40.50.10140">
    <property type="entry name" value="Toll/interleukin-1 receptor homology (TIR) domain"/>
    <property type="match status" value="1"/>
</dbReference>
<evidence type="ECO:0000313" key="6">
    <source>
        <dbReference type="EMBL" id="MBT9316191.1"/>
    </source>
</evidence>
<organism evidence="6 7">
    <name type="scientific">Leptothoe spongobia TAU-MAC 1115</name>
    <dbReference type="NCBI Taxonomy" id="1967444"/>
    <lineage>
        <taxon>Bacteria</taxon>
        <taxon>Bacillati</taxon>
        <taxon>Cyanobacteriota</taxon>
        <taxon>Cyanophyceae</taxon>
        <taxon>Nodosilineales</taxon>
        <taxon>Cymatolegaceae</taxon>
        <taxon>Leptothoe</taxon>
        <taxon>Leptothoe spongobia</taxon>
    </lineage>
</organism>
<dbReference type="PANTHER" id="PTHR19879">
    <property type="entry name" value="TRANSCRIPTION INITIATION FACTOR TFIID"/>
    <property type="match status" value="1"/>
</dbReference>
<dbReference type="InterPro" id="IPR001680">
    <property type="entry name" value="WD40_rpt"/>
</dbReference>
<dbReference type="GO" id="GO:0007165">
    <property type="term" value="P:signal transduction"/>
    <property type="evidence" value="ECO:0007669"/>
    <property type="project" value="InterPro"/>
</dbReference>
<feature type="repeat" description="WD" evidence="3">
    <location>
        <begin position="592"/>
        <end position="633"/>
    </location>
</feature>
<feature type="domain" description="TIR" evidence="5">
    <location>
        <begin position="1"/>
        <end position="129"/>
    </location>
</feature>
<feature type="repeat" description="WD" evidence="3">
    <location>
        <begin position="469"/>
        <end position="501"/>
    </location>
</feature>
<dbReference type="InterPro" id="IPR000157">
    <property type="entry name" value="TIR_dom"/>
</dbReference>
<accession>A0A947DHU5</accession>
<evidence type="ECO:0000313" key="7">
    <source>
        <dbReference type="Proteomes" id="UP000717364"/>
    </source>
</evidence>
<dbReference type="SUPFAM" id="SSF52200">
    <property type="entry name" value="Toll/Interleukin receptor TIR domain"/>
    <property type="match status" value="1"/>
</dbReference>
<dbReference type="PROSITE" id="PS50294">
    <property type="entry name" value="WD_REPEATS_REGION"/>
    <property type="match status" value="11"/>
</dbReference>
<dbReference type="Proteomes" id="UP000717364">
    <property type="component" value="Unassembled WGS sequence"/>
</dbReference>
<feature type="repeat" description="WD" evidence="3">
    <location>
        <begin position="303"/>
        <end position="335"/>
    </location>
</feature>
<feature type="repeat" description="WD" evidence="3">
    <location>
        <begin position="925"/>
        <end position="959"/>
    </location>
</feature>
<keyword evidence="4" id="KW-0472">Membrane</keyword>
<dbReference type="SMART" id="SM00320">
    <property type="entry name" value="WD40"/>
    <property type="match status" value="16"/>
</dbReference>
<dbReference type="InterPro" id="IPR020472">
    <property type="entry name" value="WD40_PAC1"/>
</dbReference>
<keyword evidence="1 3" id="KW-0853">WD repeat</keyword>
<dbReference type="Pfam" id="PF00400">
    <property type="entry name" value="WD40"/>
    <property type="match status" value="15"/>
</dbReference>
<dbReference type="PROSITE" id="PS50104">
    <property type="entry name" value="TIR"/>
    <property type="match status" value="1"/>
</dbReference>
<dbReference type="Pfam" id="PF13676">
    <property type="entry name" value="TIR_2"/>
    <property type="match status" value="1"/>
</dbReference>
<feature type="repeat" description="WD" evidence="3">
    <location>
        <begin position="551"/>
        <end position="585"/>
    </location>
</feature>
<gene>
    <name evidence="6" type="ORF">IXB50_12240</name>
</gene>
<feature type="repeat" description="WD" evidence="3">
    <location>
        <begin position="353"/>
        <end position="380"/>
    </location>
</feature>
<dbReference type="SMART" id="SM00255">
    <property type="entry name" value="TIR"/>
    <property type="match status" value="1"/>
</dbReference>
<dbReference type="PRINTS" id="PR00320">
    <property type="entry name" value="GPROTEINBRPT"/>
</dbReference>
<dbReference type="AlphaFoldDB" id="A0A947DHU5"/>
<proteinExistence type="predicted"/>
<keyword evidence="7" id="KW-1185">Reference proteome</keyword>
<feature type="repeat" description="WD" evidence="3">
    <location>
        <begin position="387"/>
        <end position="419"/>
    </location>
</feature>
<feature type="repeat" description="WD" evidence="3">
    <location>
        <begin position="428"/>
        <end position="460"/>
    </location>
</feature>
<feature type="repeat" description="WD" evidence="3">
    <location>
        <begin position="633"/>
        <end position="664"/>
    </location>
</feature>
<dbReference type="EMBL" id="JADOES010000022">
    <property type="protein sequence ID" value="MBT9316191.1"/>
    <property type="molecule type" value="Genomic_DNA"/>
</dbReference>
<feature type="repeat" description="WD" evidence="3">
    <location>
        <begin position="510"/>
        <end position="541"/>
    </location>
</feature>
<name>A0A947DHU5_9CYAN</name>
<evidence type="ECO:0000256" key="3">
    <source>
        <dbReference type="PROSITE-ProRule" id="PRU00221"/>
    </source>
</evidence>
<evidence type="ECO:0000256" key="1">
    <source>
        <dbReference type="ARBA" id="ARBA00022574"/>
    </source>
</evidence>
<reference evidence="6" key="2">
    <citation type="journal article" date="2021" name="Mar. Drugs">
        <title>Genome Reduction and Secondary Metabolism of the Marine Sponge-Associated Cyanobacterium Leptothoe.</title>
        <authorList>
            <person name="Konstantinou D."/>
            <person name="Popin R.V."/>
            <person name="Fewer D.P."/>
            <person name="Sivonen K."/>
            <person name="Gkelis S."/>
        </authorList>
    </citation>
    <scope>NUCLEOTIDE SEQUENCE</scope>
    <source>
        <strain evidence="6">TAU-MAC 1115</strain>
    </source>
</reference>
<dbReference type="InterPro" id="IPR015943">
    <property type="entry name" value="WD40/YVTN_repeat-like_dom_sf"/>
</dbReference>
<dbReference type="Gene3D" id="2.130.10.10">
    <property type="entry name" value="YVTN repeat-like/Quinoprotein amine dehydrogenase"/>
    <property type="match status" value="3"/>
</dbReference>
<evidence type="ECO:0000256" key="4">
    <source>
        <dbReference type="SAM" id="Phobius"/>
    </source>
</evidence>
<dbReference type="InterPro" id="IPR011047">
    <property type="entry name" value="Quinoprotein_ADH-like_sf"/>
</dbReference>
<dbReference type="InterPro" id="IPR019775">
    <property type="entry name" value="WD40_repeat_CS"/>
</dbReference>
<feature type="repeat" description="WD" evidence="3">
    <location>
        <begin position="759"/>
        <end position="794"/>
    </location>
</feature>
<dbReference type="PANTHER" id="PTHR19879:SF9">
    <property type="entry name" value="TRANSCRIPTION INITIATION FACTOR TFIID SUBUNIT 5"/>
    <property type="match status" value="1"/>
</dbReference>
<protein>
    <submittedName>
        <fullName evidence="6">TIR domain-containing protein</fullName>
    </submittedName>
</protein>
<dbReference type="InterPro" id="IPR035897">
    <property type="entry name" value="Toll_tir_struct_dom_sf"/>
</dbReference>
<feature type="repeat" description="WD" evidence="3">
    <location>
        <begin position="840"/>
        <end position="874"/>
    </location>
</feature>
<dbReference type="CDD" id="cd00200">
    <property type="entry name" value="WD40"/>
    <property type="match status" value="2"/>
</dbReference>
<sequence length="997" mass="111201">MTDVFISYSRKDKAFVQVLNQALADSKYDAWVDWENIPLTADWWEEIKAGIEGADTFIFVISPDSIASKVCGQEIDHAVENNKRLLPIVYREGFDMSLVRPALGRHNWLFFKEDNDFDQAFTALVEALNTDLSHVKTHTRLLVKAQEWDKKYRRDDLLLRGDEFVISENWLVEALEQQKEPLPATLHKEYIHAGREAQEREVKQEKRRILILRSLLAVMSLAFVGAAGAGAYAYRLWKTSEIAQITTLAEKSNLLFFTDKKPAALITALEAGQKLQQHTEGDHNLVRQVLSQTVGGIREIKTLDNHDGAVREIAISPDGTLIASGTSRGEIKFWNQDGKLLRTISAHEAGYSIRRLTFSPDGDVLASASADKTAKLWNLEGELLHTLADHGDKVWDIAFSPDGQTLVTSSHDATLKLWNRNGELLKTLNGHEGRVWGLVLSPDGQIISSHSDDKTIKLWNWQGELLQTLSGHTVAPRSKAFSPDGELIASSGADKTIRLWSRNGELLSTLTGHEDTVNRVTFSPDGQLLASASHDYTIKLWTREGQLLKTLIGHTSGINWVMFSQDGQTLFSSSNDGSIKQWDLEGTLLQTFTGHQGWVVDLTLSPDGQTLLSASGDKTVKLWNFEENTSTTLKGHKSWVWDPQYSPDGQTIVTGEDYGQLKFWTANGELIRTVEAYDIVHRLSDFTFSPDGQVIASISRSGPVAHLWSAEGERLNVLEGHEGESTSFVAFSPDGNILATTRNDTVRLWNLDGELLHTLTNNADYIGGIAFSPDGKTLASANGTDGTVKLWSTEGELRHTLGNRDEYTYIAFSPDGKYLAAAGDNTLQLWNTEGELIRDLEGHTDPVVWVQFTPNGQIIGTAGLDGTIRLWNLDGKLLRTIGNEDDRLGKFVFSPNGQFIATASENVEDHTVKLWSIEGELLQTFVGHRDWILDLAFSPDSKNLVSSSADETAILWDLEALKFDALMQRGCEWWREFTEYQDNPPDQQQTICHGFED</sequence>
<evidence type="ECO:0000259" key="5">
    <source>
        <dbReference type="PROSITE" id="PS50104"/>
    </source>
</evidence>
<keyword evidence="2" id="KW-0677">Repeat</keyword>